<dbReference type="Proteomes" id="UP001239782">
    <property type="component" value="Chromosome"/>
</dbReference>
<sequence length="302" mass="33946">MELAKQKTIDANATKLEYIAAYMSPYQDDLLAAGHALQFKLQQTLDIESLLSTFCEESAAIIPCASVAFRNDQHQLFVYFGEKHQHTCRYTLEIDHQELGQIECSSPTAFTEHELMRVEHMLSLLLFPLRNALLYHAAVESAQRDPLTQLSNRSAFNAAIEAEISRAQRQGNGLCMLVVDIDHFKSINDNYGHLAGDQILKEVAERLKSALRKEDRVFRFGGEEFVILLSATPLPAARLTAERVRMTLCNTPMTAMDLKLSISASIGVSEWQMDENSSTLFHRADQALYSAKEHGRNQVKVA</sequence>
<evidence type="ECO:0000259" key="4">
    <source>
        <dbReference type="PROSITE" id="PS50887"/>
    </source>
</evidence>
<dbReference type="Gene3D" id="3.30.70.270">
    <property type="match status" value="1"/>
</dbReference>
<dbReference type="SMART" id="SM00267">
    <property type="entry name" value="GGDEF"/>
    <property type="match status" value="1"/>
</dbReference>
<dbReference type="InterPro" id="IPR050469">
    <property type="entry name" value="Diguanylate_Cyclase"/>
</dbReference>
<comment type="catalytic activity">
    <reaction evidence="3">
        <text>2 GTP = 3',3'-c-di-GMP + 2 diphosphate</text>
        <dbReference type="Rhea" id="RHEA:24898"/>
        <dbReference type="ChEBI" id="CHEBI:33019"/>
        <dbReference type="ChEBI" id="CHEBI:37565"/>
        <dbReference type="ChEBI" id="CHEBI:58805"/>
        <dbReference type="EC" id="2.7.7.65"/>
    </reaction>
</comment>
<evidence type="ECO:0000256" key="3">
    <source>
        <dbReference type="ARBA" id="ARBA00034247"/>
    </source>
</evidence>
<dbReference type="InterPro" id="IPR029787">
    <property type="entry name" value="Nucleotide_cyclase"/>
</dbReference>
<dbReference type="KEGG" id="plei:Q9312_18600"/>
<dbReference type="PANTHER" id="PTHR45138">
    <property type="entry name" value="REGULATORY COMPONENTS OF SENSORY TRANSDUCTION SYSTEM"/>
    <property type="match status" value="1"/>
</dbReference>
<dbReference type="AlphaFoldDB" id="A0AA51X6U3"/>
<dbReference type="NCBIfam" id="TIGR00254">
    <property type="entry name" value="GGDEF"/>
    <property type="match status" value="1"/>
</dbReference>
<dbReference type="SUPFAM" id="SSF55073">
    <property type="entry name" value="Nucleotide cyclase"/>
    <property type="match status" value="1"/>
</dbReference>
<dbReference type="GO" id="GO:0043709">
    <property type="term" value="P:cell adhesion involved in single-species biofilm formation"/>
    <property type="evidence" value="ECO:0007669"/>
    <property type="project" value="TreeGrafter"/>
</dbReference>
<dbReference type="EMBL" id="CP133548">
    <property type="protein sequence ID" value="WMS87219.1"/>
    <property type="molecule type" value="Genomic_DNA"/>
</dbReference>
<evidence type="ECO:0000313" key="6">
    <source>
        <dbReference type="Proteomes" id="UP001239782"/>
    </source>
</evidence>
<dbReference type="GO" id="GO:0005886">
    <property type="term" value="C:plasma membrane"/>
    <property type="evidence" value="ECO:0007669"/>
    <property type="project" value="TreeGrafter"/>
</dbReference>
<keyword evidence="5" id="KW-0808">Transferase</keyword>
<dbReference type="CDD" id="cd01949">
    <property type="entry name" value="GGDEF"/>
    <property type="match status" value="1"/>
</dbReference>
<dbReference type="PROSITE" id="PS50887">
    <property type="entry name" value="GGDEF"/>
    <property type="match status" value="1"/>
</dbReference>
<dbReference type="PANTHER" id="PTHR45138:SF9">
    <property type="entry name" value="DIGUANYLATE CYCLASE DGCM-RELATED"/>
    <property type="match status" value="1"/>
</dbReference>
<evidence type="ECO:0000313" key="5">
    <source>
        <dbReference type="EMBL" id="WMS87219.1"/>
    </source>
</evidence>
<name>A0AA51X6U3_9GAMM</name>
<evidence type="ECO:0000256" key="1">
    <source>
        <dbReference type="ARBA" id="ARBA00001946"/>
    </source>
</evidence>
<dbReference type="GO" id="GO:1902201">
    <property type="term" value="P:negative regulation of bacterial-type flagellum-dependent cell motility"/>
    <property type="evidence" value="ECO:0007669"/>
    <property type="project" value="TreeGrafter"/>
</dbReference>
<comment type="cofactor">
    <cofactor evidence="1">
        <name>Mg(2+)</name>
        <dbReference type="ChEBI" id="CHEBI:18420"/>
    </cofactor>
</comment>
<reference evidence="5 6" key="1">
    <citation type="submission" date="2023-08" db="EMBL/GenBank/DDBJ databases">
        <title>Pleionea litopenaei sp. nov., isolated from stomach of juvenile Litopenaeus vannamei.</title>
        <authorList>
            <person name="Rho A.M."/>
            <person name="Hwang C.Y."/>
        </authorList>
    </citation>
    <scope>NUCLEOTIDE SEQUENCE [LARGE SCALE GENOMIC DNA]</scope>
    <source>
        <strain evidence="5 6">HL-JVS1</strain>
    </source>
</reference>
<dbReference type="GO" id="GO:0052621">
    <property type="term" value="F:diguanylate cyclase activity"/>
    <property type="evidence" value="ECO:0007669"/>
    <property type="project" value="UniProtKB-EC"/>
</dbReference>
<protein>
    <recommendedName>
        <fullName evidence="2">diguanylate cyclase</fullName>
        <ecNumber evidence="2">2.7.7.65</ecNumber>
    </recommendedName>
</protein>
<evidence type="ECO:0000256" key="2">
    <source>
        <dbReference type="ARBA" id="ARBA00012528"/>
    </source>
</evidence>
<feature type="domain" description="GGDEF" evidence="4">
    <location>
        <begin position="172"/>
        <end position="302"/>
    </location>
</feature>
<dbReference type="InterPro" id="IPR043128">
    <property type="entry name" value="Rev_trsase/Diguanyl_cyclase"/>
</dbReference>
<dbReference type="InterPro" id="IPR000160">
    <property type="entry name" value="GGDEF_dom"/>
</dbReference>
<keyword evidence="5" id="KW-0548">Nucleotidyltransferase</keyword>
<gene>
    <name evidence="5" type="ORF">Q9312_18600</name>
</gene>
<dbReference type="EC" id="2.7.7.65" evidence="2"/>
<organism evidence="5 6">
    <name type="scientific">Pleionea litopenaei</name>
    <dbReference type="NCBI Taxonomy" id="3070815"/>
    <lineage>
        <taxon>Bacteria</taxon>
        <taxon>Pseudomonadati</taxon>
        <taxon>Pseudomonadota</taxon>
        <taxon>Gammaproteobacteria</taxon>
        <taxon>Oceanospirillales</taxon>
        <taxon>Pleioneaceae</taxon>
        <taxon>Pleionea</taxon>
    </lineage>
</organism>
<dbReference type="Pfam" id="PF00990">
    <property type="entry name" value="GGDEF"/>
    <property type="match status" value="1"/>
</dbReference>
<proteinExistence type="predicted"/>
<keyword evidence="6" id="KW-1185">Reference proteome</keyword>
<dbReference type="FunFam" id="3.30.70.270:FF:000001">
    <property type="entry name" value="Diguanylate cyclase domain protein"/>
    <property type="match status" value="1"/>
</dbReference>
<dbReference type="RefSeq" id="WP_309202359.1">
    <property type="nucleotide sequence ID" value="NZ_CP133548.1"/>
</dbReference>
<accession>A0AA51X6U3</accession>